<comment type="caution">
    <text evidence="1">The sequence shown here is derived from an EMBL/GenBank/DDBJ whole genome shotgun (WGS) entry which is preliminary data.</text>
</comment>
<organism evidence="1 2">
    <name type="scientific">Methylobacterium variabile</name>
    <dbReference type="NCBI Taxonomy" id="298794"/>
    <lineage>
        <taxon>Bacteria</taxon>
        <taxon>Pseudomonadati</taxon>
        <taxon>Pseudomonadota</taxon>
        <taxon>Alphaproteobacteria</taxon>
        <taxon>Hyphomicrobiales</taxon>
        <taxon>Methylobacteriaceae</taxon>
        <taxon>Methylobacterium</taxon>
    </lineage>
</organism>
<evidence type="ECO:0000313" key="2">
    <source>
        <dbReference type="Proteomes" id="UP000035955"/>
    </source>
</evidence>
<keyword evidence="2" id="KW-1185">Reference proteome</keyword>
<dbReference type="RefSeq" id="WP_048446657.1">
    <property type="nucleotide sequence ID" value="NZ_LABY01000175.1"/>
</dbReference>
<protein>
    <submittedName>
        <fullName evidence="1">Uncharacterized protein</fullName>
    </submittedName>
</protein>
<accession>A0A0J6SFJ1</accession>
<dbReference type="PATRIC" id="fig|298794.3.peg.2233"/>
<proteinExistence type="predicted"/>
<name>A0A0J6SFJ1_9HYPH</name>
<reference evidence="1 2" key="1">
    <citation type="submission" date="2015-03" db="EMBL/GenBank/DDBJ databases">
        <title>Genome sequencing of Methylobacterium variabile DSM 16961.</title>
        <authorList>
            <person name="Chaudhry V."/>
            <person name="Patil P.B."/>
        </authorList>
    </citation>
    <scope>NUCLEOTIDE SEQUENCE [LARGE SCALE GENOMIC DNA]</scope>
    <source>
        <strain evidence="1 2">DSM 16961</strain>
    </source>
</reference>
<sequence length="121" mass="13501">MTSPLELVLTWSSGFASLSPDQPPCPGLRSIDWYETHPRCTAWIEEWGLQAVELGWGTLRLFGVHPTAGTLRGDYTGALLPLTRDVTEVNEDFIRFDVTRAFRLSPVKSPGVPIWEFGKSP</sequence>
<dbReference type="EMBL" id="LABY01000175">
    <property type="protein sequence ID" value="KMO32444.1"/>
    <property type="molecule type" value="Genomic_DNA"/>
</dbReference>
<evidence type="ECO:0000313" key="1">
    <source>
        <dbReference type="EMBL" id="KMO32444.1"/>
    </source>
</evidence>
<dbReference type="Proteomes" id="UP000035955">
    <property type="component" value="Unassembled WGS sequence"/>
</dbReference>
<dbReference type="AlphaFoldDB" id="A0A0J6SFJ1"/>
<gene>
    <name evidence="1" type="ORF">VQ02_23560</name>
</gene>